<name>A0A5B7WXW9_9FLAO</name>
<evidence type="ECO:0000313" key="3">
    <source>
        <dbReference type="EMBL" id="QCY67996.1"/>
    </source>
</evidence>
<dbReference type="InterPro" id="IPR029044">
    <property type="entry name" value="Nucleotide-diphossugar_trans"/>
</dbReference>
<dbReference type="InterPro" id="IPR001173">
    <property type="entry name" value="Glyco_trans_2-like"/>
</dbReference>
<gene>
    <name evidence="3" type="ORF">FHG64_00505</name>
</gene>
<dbReference type="AlphaFoldDB" id="A0A5B7WXW9"/>
<dbReference type="Gene3D" id="3.90.550.10">
    <property type="entry name" value="Spore Coat Polysaccharide Biosynthesis Protein SpsA, Chain A"/>
    <property type="match status" value="1"/>
</dbReference>
<dbReference type="CDD" id="cd02511">
    <property type="entry name" value="Beta4Glucosyltransferase"/>
    <property type="match status" value="1"/>
</dbReference>
<evidence type="ECO:0000256" key="1">
    <source>
        <dbReference type="ARBA" id="ARBA00038494"/>
    </source>
</evidence>
<reference evidence="3 4" key="1">
    <citation type="submission" date="2019-06" db="EMBL/GenBank/DDBJ databases">
        <title>Complete genome sequence of Antarcticibacterium flavum KCTC 52984T from an Antarctic marine sediment.</title>
        <authorList>
            <person name="Lee Y.M."/>
            <person name="Shin S.C."/>
        </authorList>
    </citation>
    <scope>NUCLEOTIDE SEQUENCE [LARGE SCALE GENOMIC DNA]</scope>
    <source>
        <strain evidence="3 4">KCTC 52984</strain>
    </source>
</reference>
<keyword evidence="3" id="KW-0808">Transferase</keyword>
<dbReference type="PANTHER" id="PTHR43630">
    <property type="entry name" value="POLY-BETA-1,6-N-ACETYL-D-GLUCOSAMINE SYNTHASE"/>
    <property type="match status" value="1"/>
</dbReference>
<organism evidence="3 4">
    <name type="scientific">Antarcticibacterium flavum</name>
    <dbReference type="NCBI Taxonomy" id="2058175"/>
    <lineage>
        <taxon>Bacteria</taxon>
        <taxon>Pseudomonadati</taxon>
        <taxon>Bacteroidota</taxon>
        <taxon>Flavobacteriia</taxon>
        <taxon>Flavobacteriales</taxon>
        <taxon>Flavobacteriaceae</taxon>
        <taxon>Antarcticibacterium</taxon>
    </lineage>
</organism>
<feature type="domain" description="Glycosyltransferase 2-like" evidence="2">
    <location>
        <begin position="3"/>
        <end position="134"/>
    </location>
</feature>
<evidence type="ECO:0000259" key="2">
    <source>
        <dbReference type="Pfam" id="PF00535"/>
    </source>
</evidence>
<dbReference type="RefSeq" id="WP_139064613.1">
    <property type="nucleotide sequence ID" value="NZ_CP040812.1"/>
</dbReference>
<dbReference type="KEGG" id="afla:FHG64_00505"/>
<dbReference type="GO" id="GO:0016740">
    <property type="term" value="F:transferase activity"/>
    <property type="evidence" value="ECO:0007669"/>
    <property type="project" value="UniProtKB-KW"/>
</dbReference>
<dbReference type="EMBL" id="CP040812">
    <property type="protein sequence ID" value="QCY67996.1"/>
    <property type="molecule type" value="Genomic_DNA"/>
</dbReference>
<dbReference type="OrthoDB" id="9815923at2"/>
<evidence type="ECO:0000313" key="4">
    <source>
        <dbReference type="Proteomes" id="UP000309016"/>
    </source>
</evidence>
<comment type="similarity">
    <text evidence="1">Belongs to the glycosyltransferase 2 family. WaaE/KdtX subfamily.</text>
</comment>
<sequence>MVSVIILTKNEEKDLPKCLSFLSWADDIHVLDSGSTDDTVKIAREYGAEVSFNKFISFGQQRNYALENLNFKYNWILFLDADEVVTLKFKQDMIQSIANAGVEVAGFYCCWKMMLEDRWLKRCDNFPKWQFRILRLGRAKFTDFGHGQKEGKVEGKIEYIKEPYLHYSFSKGWTQWIERHNKYSSLEARDRIEKKPPFKEIFSGNSSKRNPALKSRLSDIPGWPFLRFLHAYILNGGFLEGKPGFIYCTNMAYHEFLISIKMRELRKQPFKENLYKNVLKKPITY</sequence>
<dbReference type="PANTHER" id="PTHR43630:SF2">
    <property type="entry name" value="GLYCOSYLTRANSFERASE"/>
    <property type="match status" value="1"/>
</dbReference>
<dbReference type="Pfam" id="PF00535">
    <property type="entry name" value="Glycos_transf_2"/>
    <property type="match status" value="1"/>
</dbReference>
<accession>A0A5B7WXW9</accession>
<dbReference type="Proteomes" id="UP000309016">
    <property type="component" value="Chromosome"/>
</dbReference>
<proteinExistence type="inferred from homology"/>
<keyword evidence="4" id="KW-1185">Reference proteome</keyword>
<dbReference type="SUPFAM" id="SSF53448">
    <property type="entry name" value="Nucleotide-diphospho-sugar transferases"/>
    <property type="match status" value="1"/>
</dbReference>
<protein>
    <submittedName>
        <fullName evidence="3">Glycosyltransferase family 2 protein</fullName>
    </submittedName>
</protein>